<gene>
    <name evidence="3" type="ORF">GK108_15880</name>
</gene>
<sequence length="88" mass="10015">MIRHLDLGITDFARNRKLVALIHAGQISLGGHRPGKIYGRLDCRAGKRMKLTNRIFFRDETEAKQQGYRPCAVCLPKQYRAWKGACAT</sequence>
<dbReference type="GO" id="GO:0008168">
    <property type="term" value="F:methyltransferase activity"/>
    <property type="evidence" value="ECO:0007669"/>
    <property type="project" value="InterPro"/>
</dbReference>
<evidence type="ECO:0000313" key="3">
    <source>
        <dbReference type="EMBL" id="NDU96359.1"/>
    </source>
</evidence>
<dbReference type="RefSeq" id="WP_163950273.1">
    <property type="nucleotide sequence ID" value="NZ_JAAFZH010000006.1"/>
</dbReference>
<comment type="caution">
    <text evidence="3">The sequence shown here is derived from an EMBL/GenBank/DDBJ whole genome shotgun (WGS) entry which is preliminary data.</text>
</comment>
<dbReference type="SUPFAM" id="SSF57884">
    <property type="entry name" value="Ada DNA repair protein, N-terminal domain (N-Ada 10)"/>
    <property type="match status" value="1"/>
</dbReference>
<reference evidence="3 4" key="1">
    <citation type="submission" date="2020-02" db="EMBL/GenBank/DDBJ databases">
        <title>Draft genome sequence of two Spirosoma agri KCTC 52727 and Spirosoma terrae KCTC 52035.</title>
        <authorList>
            <person name="Rojas J."/>
            <person name="Ambika Manirajan B."/>
            <person name="Suarez C."/>
            <person name="Ratering S."/>
            <person name="Schnell S."/>
        </authorList>
    </citation>
    <scope>NUCLEOTIDE SEQUENCE [LARGE SCALE GENOMIC DNA]</scope>
    <source>
        <strain evidence="3 4">KCTC 52035</strain>
    </source>
</reference>
<dbReference type="GO" id="GO:0008270">
    <property type="term" value="F:zinc ion binding"/>
    <property type="evidence" value="ECO:0007669"/>
    <property type="project" value="InterPro"/>
</dbReference>
<keyword evidence="1" id="KW-0010">Activator</keyword>
<feature type="domain" description="Ada DNA repair metal-binding" evidence="2">
    <location>
        <begin position="32"/>
        <end position="76"/>
    </location>
</feature>
<name>A0A6L9LID1_9BACT</name>
<evidence type="ECO:0000259" key="2">
    <source>
        <dbReference type="Pfam" id="PF02805"/>
    </source>
</evidence>
<proteinExistence type="predicted"/>
<evidence type="ECO:0000313" key="4">
    <source>
        <dbReference type="Proteomes" id="UP000474175"/>
    </source>
</evidence>
<dbReference type="Gene3D" id="3.40.10.10">
    <property type="entry name" value="DNA Methylphosphotriester Repair Domain"/>
    <property type="match status" value="1"/>
</dbReference>
<dbReference type="GO" id="GO:0006355">
    <property type="term" value="P:regulation of DNA-templated transcription"/>
    <property type="evidence" value="ECO:0007669"/>
    <property type="project" value="InterPro"/>
</dbReference>
<dbReference type="InterPro" id="IPR004026">
    <property type="entry name" value="Ada_DNA_repair_Zn-bd"/>
</dbReference>
<accession>A0A6L9LID1</accession>
<dbReference type="EMBL" id="JAAFZH010000006">
    <property type="protein sequence ID" value="NDU96359.1"/>
    <property type="molecule type" value="Genomic_DNA"/>
</dbReference>
<dbReference type="AlphaFoldDB" id="A0A6L9LID1"/>
<evidence type="ECO:0000256" key="1">
    <source>
        <dbReference type="ARBA" id="ARBA00023159"/>
    </source>
</evidence>
<dbReference type="InterPro" id="IPR035451">
    <property type="entry name" value="Ada-like_dom_sf"/>
</dbReference>
<dbReference type="GO" id="GO:0003677">
    <property type="term" value="F:DNA binding"/>
    <property type="evidence" value="ECO:0007669"/>
    <property type="project" value="InterPro"/>
</dbReference>
<dbReference type="Pfam" id="PF02805">
    <property type="entry name" value="Ada_Zn_binding"/>
    <property type="match status" value="1"/>
</dbReference>
<protein>
    <submittedName>
        <fullName evidence="3">Metal-binding protein</fullName>
    </submittedName>
</protein>
<keyword evidence="4" id="KW-1185">Reference proteome</keyword>
<dbReference type="GO" id="GO:0006281">
    <property type="term" value="P:DNA repair"/>
    <property type="evidence" value="ECO:0007669"/>
    <property type="project" value="InterPro"/>
</dbReference>
<organism evidence="3 4">
    <name type="scientific">Spirosoma terrae</name>
    <dbReference type="NCBI Taxonomy" id="1968276"/>
    <lineage>
        <taxon>Bacteria</taxon>
        <taxon>Pseudomonadati</taxon>
        <taxon>Bacteroidota</taxon>
        <taxon>Cytophagia</taxon>
        <taxon>Cytophagales</taxon>
        <taxon>Cytophagaceae</taxon>
        <taxon>Spirosoma</taxon>
    </lineage>
</organism>
<dbReference type="Proteomes" id="UP000474175">
    <property type="component" value="Unassembled WGS sequence"/>
</dbReference>